<dbReference type="InterPro" id="IPR045241">
    <property type="entry name" value="Prp46/PLRG1-like"/>
</dbReference>
<evidence type="ECO:0000256" key="4">
    <source>
        <dbReference type="ARBA" id="ARBA00023187"/>
    </source>
</evidence>
<feature type="region of interest" description="Disordered" evidence="9">
    <location>
        <begin position="129"/>
        <end position="150"/>
    </location>
</feature>
<dbReference type="SMART" id="SM00320">
    <property type="entry name" value="WD40"/>
    <property type="match status" value="7"/>
</dbReference>
<dbReference type="PROSITE" id="PS50294">
    <property type="entry name" value="WD_REPEATS_REGION"/>
    <property type="match status" value="5"/>
</dbReference>
<comment type="subcellular location">
    <subcellularLocation>
        <location evidence="8">Nucleus</location>
    </subcellularLocation>
</comment>
<feature type="region of interest" description="Disordered" evidence="9">
    <location>
        <begin position="77"/>
        <end position="100"/>
    </location>
</feature>
<dbReference type="PANTHER" id="PTHR19923:SF0">
    <property type="entry name" value="PLEIOTROPIC REGULATOR 1"/>
    <property type="match status" value="1"/>
</dbReference>
<dbReference type="GO" id="GO:0071011">
    <property type="term" value="C:precatalytic spliceosome"/>
    <property type="evidence" value="ECO:0007669"/>
    <property type="project" value="TreeGrafter"/>
</dbReference>
<keyword evidence="1 7" id="KW-0853">WD repeat</keyword>
<dbReference type="PROSITE" id="PS50082">
    <property type="entry name" value="WD_REPEATS_2"/>
    <property type="match status" value="5"/>
</dbReference>
<gene>
    <name evidence="10" type="ORF">BU26DRAFT_444475</name>
</gene>
<name>A0A6A6IZU8_9PLEO</name>
<dbReference type="EMBL" id="ML987189">
    <property type="protein sequence ID" value="KAF2255984.1"/>
    <property type="molecule type" value="Genomic_DNA"/>
</dbReference>
<dbReference type="Proteomes" id="UP000800094">
    <property type="component" value="Unassembled WGS sequence"/>
</dbReference>
<keyword evidence="2 8" id="KW-0747">Spliceosome</keyword>
<dbReference type="GO" id="GO:0071013">
    <property type="term" value="C:catalytic step 2 spliceosome"/>
    <property type="evidence" value="ECO:0007669"/>
    <property type="project" value="TreeGrafter"/>
</dbReference>
<dbReference type="PANTHER" id="PTHR19923">
    <property type="entry name" value="WD40 REPEAT PROTEINPRL1/PRL2-RELATED"/>
    <property type="match status" value="1"/>
</dbReference>
<dbReference type="InterPro" id="IPR020472">
    <property type="entry name" value="WD40_PAC1"/>
</dbReference>
<dbReference type="AlphaFoldDB" id="A0A6A6IZU8"/>
<comment type="function">
    <text evidence="6 8">Involved in pre-mRNA splicing and required for cell cycle progression at G2/M.</text>
</comment>
<dbReference type="GO" id="GO:0000398">
    <property type="term" value="P:mRNA splicing, via spliceosome"/>
    <property type="evidence" value="ECO:0007669"/>
    <property type="project" value="UniProtKB-UniRule"/>
</dbReference>
<dbReference type="RefSeq" id="XP_033690988.1">
    <property type="nucleotide sequence ID" value="XM_033824567.1"/>
</dbReference>
<dbReference type="FunFam" id="2.130.10.10:FF:000012">
    <property type="entry name" value="Putative pleiotropic regulator 1"/>
    <property type="match status" value="1"/>
</dbReference>
<evidence type="ECO:0000256" key="7">
    <source>
        <dbReference type="PROSITE-ProRule" id="PRU00221"/>
    </source>
</evidence>
<evidence type="ECO:0000256" key="5">
    <source>
        <dbReference type="ARBA" id="ARBA00025726"/>
    </source>
</evidence>
<feature type="repeat" description="WD" evidence="7">
    <location>
        <begin position="383"/>
        <end position="423"/>
    </location>
</feature>
<evidence type="ECO:0000313" key="11">
    <source>
        <dbReference type="Proteomes" id="UP000800094"/>
    </source>
</evidence>
<keyword evidence="8" id="KW-0539">Nucleus</keyword>
<feature type="region of interest" description="Disordered" evidence="9">
    <location>
        <begin position="465"/>
        <end position="487"/>
    </location>
</feature>
<protein>
    <recommendedName>
        <fullName evidence="8">Pre-mRNA-splicing factor PRP46</fullName>
    </recommendedName>
    <alternativeName>
        <fullName evidence="8">Pre-mRNA-processing protein 46</fullName>
    </alternativeName>
</protein>
<evidence type="ECO:0000256" key="9">
    <source>
        <dbReference type="SAM" id="MobiDB-lite"/>
    </source>
</evidence>
<feature type="repeat" description="WD" evidence="7">
    <location>
        <begin position="174"/>
        <end position="215"/>
    </location>
</feature>
<organism evidence="10 11">
    <name type="scientific">Trematosphaeria pertusa</name>
    <dbReference type="NCBI Taxonomy" id="390896"/>
    <lineage>
        <taxon>Eukaryota</taxon>
        <taxon>Fungi</taxon>
        <taxon>Dikarya</taxon>
        <taxon>Ascomycota</taxon>
        <taxon>Pezizomycotina</taxon>
        <taxon>Dothideomycetes</taxon>
        <taxon>Pleosporomycetidae</taxon>
        <taxon>Pleosporales</taxon>
        <taxon>Massarineae</taxon>
        <taxon>Trematosphaeriaceae</taxon>
        <taxon>Trematosphaeria</taxon>
    </lineage>
</organism>
<keyword evidence="8" id="KW-0507">mRNA processing</keyword>
<dbReference type="InterPro" id="IPR015943">
    <property type="entry name" value="WD40/YVTN_repeat-like_dom_sf"/>
</dbReference>
<keyword evidence="11" id="KW-1185">Reference proteome</keyword>
<feature type="repeat" description="WD" evidence="7">
    <location>
        <begin position="300"/>
        <end position="341"/>
    </location>
</feature>
<dbReference type="InterPro" id="IPR001680">
    <property type="entry name" value="WD40_rpt"/>
</dbReference>
<dbReference type="InterPro" id="IPR019775">
    <property type="entry name" value="WD40_repeat_CS"/>
</dbReference>
<dbReference type="OrthoDB" id="10256122at2759"/>
<keyword evidence="3 8" id="KW-0677">Repeat</keyword>
<dbReference type="Gene3D" id="2.130.10.10">
    <property type="entry name" value="YVTN repeat-like/Quinoprotein amine dehydrogenase"/>
    <property type="match status" value="1"/>
</dbReference>
<proteinExistence type="inferred from homology"/>
<dbReference type="PRINTS" id="PR00320">
    <property type="entry name" value="GPROTEINBRPT"/>
</dbReference>
<dbReference type="CDD" id="cd00200">
    <property type="entry name" value="WD40"/>
    <property type="match status" value="1"/>
</dbReference>
<comment type="subunit">
    <text evidence="8">Associated with the spliceosome.</text>
</comment>
<dbReference type="PROSITE" id="PS00678">
    <property type="entry name" value="WD_REPEATS_1"/>
    <property type="match status" value="2"/>
</dbReference>
<keyword evidence="4 8" id="KW-0508">mRNA splicing</keyword>
<reference evidence="10" key="1">
    <citation type="journal article" date="2020" name="Stud. Mycol.">
        <title>101 Dothideomycetes genomes: a test case for predicting lifestyles and emergence of pathogens.</title>
        <authorList>
            <person name="Haridas S."/>
            <person name="Albert R."/>
            <person name="Binder M."/>
            <person name="Bloem J."/>
            <person name="Labutti K."/>
            <person name="Salamov A."/>
            <person name="Andreopoulos B."/>
            <person name="Baker S."/>
            <person name="Barry K."/>
            <person name="Bills G."/>
            <person name="Bluhm B."/>
            <person name="Cannon C."/>
            <person name="Castanera R."/>
            <person name="Culley D."/>
            <person name="Daum C."/>
            <person name="Ezra D."/>
            <person name="Gonzalez J."/>
            <person name="Henrissat B."/>
            <person name="Kuo A."/>
            <person name="Liang C."/>
            <person name="Lipzen A."/>
            <person name="Lutzoni F."/>
            <person name="Magnuson J."/>
            <person name="Mondo S."/>
            <person name="Nolan M."/>
            <person name="Ohm R."/>
            <person name="Pangilinan J."/>
            <person name="Park H.-J."/>
            <person name="Ramirez L."/>
            <person name="Alfaro M."/>
            <person name="Sun H."/>
            <person name="Tritt A."/>
            <person name="Yoshinaga Y."/>
            <person name="Zwiers L.-H."/>
            <person name="Turgeon B."/>
            <person name="Goodwin S."/>
            <person name="Spatafora J."/>
            <person name="Crous P."/>
            <person name="Grigoriev I."/>
        </authorList>
    </citation>
    <scope>NUCLEOTIDE SEQUENCE</scope>
    <source>
        <strain evidence="10">CBS 122368</strain>
    </source>
</reference>
<evidence type="ECO:0000256" key="1">
    <source>
        <dbReference type="ARBA" id="ARBA00022574"/>
    </source>
</evidence>
<feature type="repeat" description="WD" evidence="7">
    <location>
        <begin position="216"/>
        <end position="257"/>
    </location>
</feature>
<comment type="similarity">
    <text evidence="5 8">Belongs to the WD repeat PRL1/PRL2 family.</text>
</comment>
<accession>A0A6A6IZU8</accession>
<dbReference type="Pfam" id="PF00400">
    <property type="entry name" value="WD40"/>
    <property type="match status" value="7"/>
</dbReference>
<dbReference type="GeneID" id="54577897"/>
<evidence type="ECO:0000256" key="8">
    <source>
        <dbReference type="RuleBase" id="RU369036"/>
    </source>
</evidence>
<sequence>MDNLARASAKRTREIFAADFASPIALEHPSNPAFSIEPPSTASKDLAEQINVAARIRNEYEHVRELPPALAAKMASAASTAAEKRRKIKTANAEEQASDPKMRKMIEASSEKLDKAKDAQSMALTLRAGGKGAAPNAQGPTPMRDTPSSALVRKDTVRPARPEWHAPWKVMRVISGHMGWVRSLAVEPDNQWFASGAADRTIKIWDIASGTLKLTLTGHISAVRGLAVSPRHPYLFSCGEDKQVKCWDLETNKVIRHYHGHLSGVYTLSVHPTLDVLVTGGRDGVARVWDMRTRTNIHVLSGHKGTVSDVKCQEADPQVITGSMDSHVRLWDLAAGKCSAVLTHHKKAVRALTLHPTEWTFASGSSSSIKQWKCPEGAFMQNFSGHNSIINTLSVNEDNVFFSGGDDGTVSFWDWKTGHRFQASESIAQPGSLDAEAGIMCSTFDKTGLRLITGESDKSIKIWREDENATEETHPLDWKPTLGRQKF</sequence>
<dbReference type="GO" id="GO:0000974">
    <property type="term" value="C:Prp19 complex"/>
    <property type="evidence" value="ECO:0007669"/>
    <property type="project" value="TreeGrafter"/>
</dbReference>
<feature type="compositionally biased region" description="Basic and acidic residues" evidence="9">
    <location>
        <begin position="465"/>
        <end position="477"/>
    </location>
</feature>
<evidence type="ECO:0000256" key="2">
    <source>
        <dbReference type="ARBA" id="ARBA00022728"/>
    </source>
</evidence>
<evidence type="ECO:0000313" key="10">
    <source>
        <dbReference type="EMBL" id="KAF2255984.1"/>
    </source>
</evidence>
<feature type="repeat" description="WD" evidence="7">
    <location>
        <begin position="258"/>
        <end position="299"/>
    </location>
</feature>
<dbReference type="SUPFAM" id="SSF50978">
    <property type="entry name" value="WD40 repeat-like"/>
    <property type="match status" value="1"/>
</dbReference>
<evidence type="ECO:0000256" key="6">
    <source>
        <dbReference type="ARBA" id="ARBA00056150"/>
    </source>
</evidence>
<evidence type="ECO:0000256" key="3">
    <source>
        <dbReference type="ARBA" id="ARBA00022737"/>
    </source>
</evidence>
<dbReference type="InterPro" id="IPR036322">
    <property type="entry name" value="WD40_repeat_dom_sf"/>
</dbReference>